<evidence type="ECO:0000259" key="4">
    <source>
        <dbReference type="SMART" id="SM00822"/>
    </source>
</evidence>
<dbReference type="Proteomes" id="UP001564760">
    <property type="component" value="Unassembled WGS sequence"/>
</dbReference>
<dbReference type="PRINTS" id="PR00081">
    <property type="entry name" value="GDHRDH"/>
</dbReference>
<dbReference type="EC" id="1.-.-.-" evidence="5"/>
<dbReference type="PIRSF" id="PIRSF000126">
    <property type="entry name" value="11-beta-HSD1"/>
    <property type="match status" value="1"/>
</dbReference>
<dbReference type="PRINTS" id="PR00080">
    <property type="entry name" value="SDRFAMILY"/>
</dbReference>
<accession>A0ABV4C6R3</accession>
<organism evidence="5 6">
    <name type="scientific">Mycobacterium servetii</name>
    <dbReference type="NCBI Taxonomy" id="3237418"/>
    <lineage>
        <taxon>Bacteria</taxon>
        <taxon>Bacillati</taxon>
        <taxon>Actinomycetota</taxon>
        <taxon>Actinomycetes</taxon>
        <taxon>Mycobacteriales</taxon>
        <taxon>Mycobacteriaceae</taxon>
        <taxon>Mycobacterium</taxon>
    </lineage>
</organism>
<evidence type="ECO:0000256" key="3">
    <source>
        <dbReference type="RuleBase" id="RU000363"/>
    </source>
</evidence>
<dbReference type="Gene3D" id="3.40.50.720">
    <property type="entry name" value="NAD(P)-binding Rossmann-like Domain"/>
    <property type="match status" value="1"/>
</dbReference>
<dbReference type="EMBL" id="JBGEDP010000001">
    <property type="protein sequence ID" value="MEY8018230.1"/>
    <property type="molecule type" value="Genomic_DNA"/>
</dbReference>
<comment type="similarity">
    <text evidence="1 3">Belongs to the short-chain dehydrogenases/reductases (SDR) family.</text>
</comment>
<keyword evidence="6" id="KW-1185">Reference proteome</keyword>
<dbReference type="PANTHER" id="PTHR44196:SF2">
    <property type="entry name" value="SHORT-CHAIN DEHYDROGENASE-RELATED"/>
    <property type="match status" value="1"/>
</dbReference>
<dbReference type="InterPro" id="IPR002347">
    <property type="entry name" value="SDR_fam"/>
</dbReference>
<dbReference type="PANTHER" id="PTHR44196">
    <property type="entry name" value="DEHYDROGENASE/REDUCTASE SDR FAMILY MEMBER 7B"/>
    <property type="match status" value="1"/>
</dbReference>
<dbReference type="CDD" id="cd05233">
    <property type="entry name" value="SDR_c"/>
    <property type="match status" value="1"/>
</dbReference>
<dbReference type="Pfam" id="PF00106">
    <property type="entry name" value="adh_short"/>
    <property type="match status" value="1"/>
</dbReference>
<comment type="caution">
    <text evidence="5">The sequence shown here is derived from an EMBL/GenBank/DDBJ whole genome shotgun (WGS) entry which is preliminary data.</text>
</comment>
<name>A0ABV4C6R3_9MYCO</name>
<dbReference type="PROSITE" id="PS00061">
    <property type="entry name" value="ADH_SHORT"/>
    <property type="match status" value="1"/>
</dbReference>
<dbReference type="SMART" id="SM00822">
    <property type="entry name" value="PKS_KR"/>
    <property type="match status" value="1"/>
</dbReference>
<dbReference type="SUPFAM" id="SSF51735">
    <property type="entry name" value="NAD(P)-binding Rossmann-fold domains"/>
    <property type="match status" value="1"/>
</dbReference>
<evidence type="ECO:0000256" key="2">
    <source>
        <dbReference type="ARBA" id="ARBA00023002"/>
    </source>
</evidence>
<keyword evidence="2 5" id="KW-0560">Oxidoreductase</keyword>
<dbReference type="GO" id="GO:0016491">
    <property type="term" value="F:oxidoreductase activity"/>
    <property type="evidence" value="ECO:0007669"/>
    <property type="project" value="UniProtKB-KW"/>
</dbReference>
<evidence type="ECO:0000313" key="5">
    <source>
        <dbReference type="EMBL" id="MEY8018230.1"/>
    </source>
</evidence>
<evidence type="ECO:0000256" key="1">
    <source>
        <dbReference type="ARBA" id="ARBA00006484"/>
    </source>
</evidence>
<dbReference type="RefSeq" id="WP_369740863.1">
    <property type="nucleotide sequence ID" value="NZ_JBGEDP010000001.1"/>
</dbReference>
<protein>
    <submittedName>
        <fullName evidence="5">SDR family NAD(P)-dependent oxidoreductase</fullName>
        <ecNumber evidence="5">1.-.-.-</ecNumber>
    </submittedName>
</protein>
<reference evidence="5 6" key="1">
    <citation type="submission" date="2024-08" db="EMBL/GenBank/DDBJ databases">
        <title>Mycobacterium servetensis sp. nov., a novel rapid-growing mycobacterial species recovered from a human patient in Zaragoza, Spain.</title>
        <authorList>
            <person name="Tristancho-Baro A.I."/>
            <person name="Buenestado-Serrano S."/>
            <person name="Garcia De Viedma D."/>
            <person name="Milagro-Beamonte A."/>
            <person name="Burillo N."/>
            <person name="Sanz S."/>
            <person name="Lopez-Calleja A.I."/>
            <person name="Penas-Utrilla D."/>
            <person name="Guardingo M."/>
            <person name="Garcia M.J."/>
            <person name="Vinuelas-Bayon J."/>
        </authorList>
    </citation>
    <scope>NUCLEOTIDE SEQUENCE [LARGE SCALE GENOMIC DNA]</scope>
    <source>
        <strain evidence="6">HUMS_12744610</strain>
    </source>
</reference>
<dbReference type="InterPro" id="IPR057326">
    <property type="entry name" value="KR_dom"/>
</dbReference>
<feature type="domain" description="Ketoreductase" evidence="4">
    <location>
        <begin position="10"/>
        <end position="194"/>
    </location>
</feature>
<proteinExistence type="inferred from homology"/>
<evidence type="ECO:0000313" key="6">
    <source>
        <dbReference type="Proteomes" id="UP001564760"/>
    </source>
</evidence>
<dbReference type="InterPro" id="IPR036291">
    <property type="entry name" value="NAD(P)-bd_dom_sf"/>
</dbReference>
<dbReference type="InterPro" id="IPR020904">
    <property type="entry name" value="Sc_DH/Rdtase_CS"/>
</dbReference>
<gene>
    <name evidence="5" type="ORF">AB8998_26325</name>
</gene>
<sequence length="300" mass="31581">MALPVPAPTSTAVVTGASSGIGADIARELAARGHGLTLIARREDRLRELADELARGGSHVEVIACDVADPAARADLLDEVGRRGLTADILVNNAGIGTIGAVTKTPVADEIAQVRVNVEAVIDLTTRAVQQMVPRGRGAILNVGSTAGFHPFPGQAGYSATKAFVKAYTEAVRAELAGTGVTVALLCPGPVRTEFLENAGMDERTFADAFPKFMWMPSCEVARIGVDALEHDRGTVIAGLPSQLSTRLFQFMPRRVLLPLLKNQHPGLKRDLRRDGSALPTSPPTATRCASCSYAAAIAR</sequence>